<feature type="compositionally biased region" description="Basic residues" evidence="1">
    <location>
        <begin position="136"/>
        <end position="145"/>
    </location>
</feature>
<feature type="compositionally biased region" description="Polar residues" evidence="1">
    <location>
        <begin position="656"/>
        <end position="668"/>
    </location>
</feature>
<evidence type="ECO:0000313" key="2">
    <source>
        <dbReference type="EMBL" id="KAJ2007481.1"/>
    </source>
</evidence>
<feature type="compositionally biased region" description="Polar residues" evidence="1">
    <location>
        <begin position="223"/>
        <end position="238"/>
    </location>
</feature>
<feature type="region of interest" description="Disordered" evidence="1">
    <location>
        <begin position="456"/>
        <end position="491"/>
    </location>
</feature>
<feature type="compositionally biased region" description="Polar residues" evidence="1">
    <location>
        <begin position="250"/>
        <end position="263"/>
    </location>
</feature>
<feature type="region of interest" description="Disordered" evidence="1">
    <location>
        <begin position="565"/>
        <end position="678"/>
    </location>
</feature>
<evidence type="ECO:0000313" key="3">
    <source>
        <dbReference type="Proteomes" id="UP001150907"/>
    </source>
</evidence>
<protein>
    <submittedName>
        <fullName evidence="2">Uncharacterized protein</fullName>
    </submittedName>
</protein>
<dbReference type="Proteomes" id="UP001150907">
    <property type="component" value="Unassembled WGS sequence"/>
</dbReference>
<proteinExistence type="predicted"/>
<dbReference type="AlphaFoldDB" id="A0A9W8EH80"/>
<feature type="compositionally biased region" description="Low complexity" evidence="1">
    <location>
        <begin position="617"/>
        <end position="642"/>
    </location>
</feature>
<organism evidence="2 3">
    <name type="scientific">Coemansia thaxteri</name>
    <dbReference type="NCBI Taxonomy" id="2663907"/>
    <lineage>
        <taxon>Eukaryota</taxon>
        <taxon>Fungi</taxon>
        <taxon>Fungi incertae sedis</taxon>
        <taxon>Zoopagomycota</taxon>
        <taxon>Kickxellomycotina</taxon>
        <taxon>Kickxellomycetes</taxon>
        <taxon>Kickxellales</taxon>
        <taxon>Kickxellaceae</taxon>
        <taxon>Coemansia</taxon>
    </lineage>
</organism>
<comment type="caution">
    <text evidence="2">The sequence shown here is derived from an EMBL/GenBank/DDBJ whole genome shotgun (WGS) entry which is preliminary data.</text>
</comment>
<gene>
    <name evidence="2" type="ORF">H4R26_000743</name>
</gene>
<feature type="region of interest" description="Disordered" evidence="1">
    <location>
        <begin position="390"/>
        <end position="414"/>
    </location>
</feature>
<keyword evidence="3" id="KW-1185">Reference proteome</keyword>
<feature type="region of interest" description="Disordered" evidence="1">
    <location>
        <begin position="1"/>
        <end position="286"/>
    </location>
</feature>
<dbReference type="EMBL" id="JANBQF010000025">
    <property type="protein sequence ID" value="KAJ2007481.1"/>
    <property type="molecule type" value="Genomic_DNA"/>
</dbReference>
<dbReference type="OrthoDB" id="5592757at2759"/>
<feature type="compositionally biased region" description="Polar residues" evidence="1">
    <location>
        <begin position="26"/>
        <end position="35"/>
    </location>
</feature>
<feature type="compositionally biased region" description="Low complexity" evidence="1">
    <location>
        <begin position="404"/>
        <end position="414"/>
    </location>
</feature>
<evidence type="ECO:0000256" key="1">
    <source>
        <dbReference type="SAM" id="MobiDB-lite"/>
    </source>
</evidence>
<name>A0A9W8EH80_9FUNG</name>
<feature type="compositionally biased region" description="Polar residues" evidence="1">
    <location>
        <begin position="571"/>
        <end position="585"/>
    </location>
</feature>
<feature type="compositionally biased region" description="Acidic residues" evidence="1">
    <location>
        <begin position="269"/>
        <end position="279"/>
    </location>
</feature>
<feature type="compositionally biased region" description="Acidic residues" evidence="1">
    <location>
        <begin position="99"/>
        <end position="108"/>
    </location>
</feature>
<reference evidence="2" key="1">
    <citation type="submission" date="2022-07" db="EMBL/GenBank/DDBJ databases">
        <title>Phylogenomic reconstructions and comparative analyses of Kickxellomycotina fungi.</title>
        <authorList>
            <person name="Reynolds N.K."/>
            <person name="Stajich J.E."/>
            <person name="Barry K."/>
            <person name="Grigoriev I.V."/>
            <person name="Crous P."/>
            <person name="Smith M.E."/>
        </authorList>
    </citation>
    <scope>NUCLEOTIDE SEQUENCE</scope>
    <source>
        <strain evidence="2">IMI 214461</strain>
    </source>
</reference>
<accession>A0A9W8EH80</accession>
<sequence length="678" mass="71796">MAATNAMSAGARLTHSRVHASKDSVAGQSSDGEATSTDEEPFPHSLTPAARRVPASHTTHILAGSAAPASEPALRRRMRQHMDVRPLGGTAFSRQLSELTEEAEEGEGEGSRNHVIHQLRDLSASLSPLPSPSQPRRQRTRRVLARRASQQSGSETETDNECTGRRNGPEAEAGQALSASSNDGSAVNGRLSLDRPRRIVNRSQHTGVVPCPPYGPSSHAPLNGQSSPESVHSSQQARLPSVEQLGGQAPHQNLGPSYPQPAQSRVDIDSDATETDDEFFGPSRAVHYSIRPPRRVVRQLASLRSRHPQPTPFSLYGQQLPYQSPTPDHPHTAPASGSVMGASSSFGLGIVGSNGAHRDDMHPGPARTSSTPMLAAAPALAFAVGGRHAMPPSPQISPEQNSMAAPAAQAPCHQPAGDYRTSPLHNSSMRREFSRDPFAPMPDELTYKGAALRRLERSSHRGAATSCAQDSSTSRKRALTAPSSFDPPPLPGRKAVVYGPESNNGHSFALATRAAGGRARHGDACCPENHDCDCAHASEHRRHIGNRSSLLGVSPVSSLRSSLFARAEPSAHQQPRKTTTDSARASTGPKLPLKASQSDVGPIEASDQSRKRRHSSATARLPLQQQQTRLPSSGLSALSSPEPTDELSPLALSPSGAATANSPRTNDTLFPPIDSGTS</sequence>